<protein>
    <submittedName>
        <fullName evidence="1">Uncharacterized protein</fullName>
    </submittedName>
</protein>
<reference evidence="1" key="2">
    <citation type="journal article" date="2015" name="Fish Shellfish Immunol.">
        <title>Early steps in the European eel (Anguilla anguilla)-Vibrio vulnificus interaction in the gills: Role of the RtxA13 toxin.</title>
        <authorList>
            <person name="Callol A."/>
            <person name="Pajuelo D."/>
            <person name="Ebbesson L."/>
            <person name="Teles M."/>
            <person name="MacKenzie S."/>
            <person name="Amaro C."/>
        </authorList>
    </citation>
    <scope>NUCLEOTIDE SEQUENCE</scope>
</reference>
<organism evidence="1">
    <name type="scientific">Anguilla anguilla</name>
    <name type="common">European freshwater eel</name>
    <name type="synonym">Muraena anguilla</name>
    <dbReference type="NCBI Taxonomy" id="7936"/>
    <lineage>
        <taxon>Eukaryota</taxon>
        <taxon>Metazoa</taxon>
        <taxon>Chordata</taxon>
        <taxon>Craniata</taxon>
        <taxon>Vertebrata</taxon>
        <taxon>Euteleostomi</taxon>
        <taxon>Actinopterygii</taxon>
        <taxon>Neopterygii</taxon>
        <taxon>Teleostei</taxon>
        <taxon>Anguilliformes</taxon>
        <taxon>Anguillidae</taxon>
        <taxon>Anguilla</taxon>
    </lineage>
</organism>
<evidence type="ECO:0000313" key="1">
    <source>
        <dbReference type="EMBL" id="JAH71804.1"/>
    </source>
</evidence>
<dbReference type="EMBL" id="GBXM01036773">
    <property type="protein sequence ID" value="JAH71804.1"/>
    <property type="molecule type" value="Transcribed_RNA"/>
</dbReference>
<dbReference type="AlphaFoldDB" id="A0A0E9V122"/>
<accession>A0A0E9V122</accession>
<name>A0A0E9V122_ANGAN</name>
<proteinExistence type="predicted"/>
<sequence>MLLSSERPHYTLKDVLMFYKSIVTSSSVSKVGNIYYDHKFGILLYLREVTAMHEERSQTIYL</sequence>
<reference evidence="1" key="1">
    <citation type="submission" date="2014-11" db="EMBL/GenBank/DDBJ databases">
        <authorList>
            <person name="Amaro Gonzalez C."/>
        </authorList>
    </citation>
    <scope>NUCLEOTIDE SEQUENCE</scope>
</reference>